<accession>A0A8T2QGZ5</accession>
<feature type="compositionally biased region" description="Polar residues" evidence="3">
    <location>
        <begin position="188"/>
        <end position="208"/>
    </location>
</feature>
<dbReference type="Proteomes" id="UP000825935">
    <property type="component" value="Chromosome 34"/>
</dbReference>
<feature type="compositionally biased region" description="Low complexity" evidence="3">
    <location>
        <begin position="647"/>
        <end position="668"/>
    </location>
</feature>
<proteinExistence type="predicted"/>
<dbReference type="InterPro" id="IPR043454">
    <property type="entry name" value="NPH3/RPT2-like"/>
</dbReference>
<feature type="region of interest" description="Disordered" evidence="3">
    <location>
        <begin position="643"/>
        <end position="692"/>
    </location>
</feature>
<reference evidence="5" key="1">
    <citation type="submission" date="2021-08" db="EMBL/GenBank/DDBJ databases">
        <title>WGS assembly of Ceratopteris richardii.</title>
        <authorList>
            <person name="Marchant D.B."/>
            <person name="Chen G."/>
            <person name="Jenkins J."/>
            <person name="Shu S."/>
            <person name="Leebens-Mack J."/>
            <person name="Grimwood J."/>
            <person name="Schmutz J."/>
            <person name="Soltis P."/>
            <person name="Soltis D."/>
            <person name="Chen Z.-H."/>
        </authorList>
    </citation>
    <scope>NUCLEOTIDE SEQUENCE</scope>
    <source>
        <strain evidence="5">Whitten #5841</strain>
        <tissue evidence="5">Leaf</tissue>
    </source>
</reference>
<evidence type="ECO:0000313" key="5">
    <source>
        <dbReference type="EMBL" id="KAH7283412.1"/>
    </source>
</evidence>
<evidence type="ECO:0000256" key="2">
    <source>
        <dbReference type="ARBA" id="ARBA00022786"/>
    </source>
</evidence>
<gene>
    <name evidence="5" type="ORF">KP509_34G006100</name>
</gene>
<comment type="caution">
    <text evidence="5">The sequence shown here is derived from an EMBL/GenBank/DDBJ whole genome shotgun (WGS) entry which is preliminary data.</text>
</comment>
<dbReference type="Pfam" id="PF03000">
    <property type="entry name" value="NPH3"/>
    <property type="match status" value="1"/>
</dbReference>
<dbReference type="EMBL" id="CM035439">
    <property type="protein sequence ID" value="KAH7283412.1"/>
    <property type="molecule type" value="Genomic_DNA"/>
</dbReference>
<evidence type="ECO:0000256" key="3">
    <source>
        <dbReference type="SAM" id="MobiDB-lite"/>
    </source>
</evidence>
<keyword evidence="2" id="KW-0833">Ubl conjugation pathway</keyword>
<dbReference type="AlphaFoldDB" id="A0A8T2QGZ5"/>
<dbReference type="SUPFAM" id="SSF54695">
    <property type="entry name" value="POZ domain"/>
    <property type="match status" value="1"/>
</dbReference>
<protein>
    <recommendedName>
        <fullName evidence="4">NPH3 domain-containing protein</fullName>
    </recommendedName>
</protein>
<dbReference type="PANTHER" id="PTHR32370">
    <property type="entry name" value="OS12G0117600 PROTEIN"/>
    <property type="match status" value="1"/>
</dbReference>
<feature type="domain" description="NPH3" evidence="4">
    <location>
        <begin position="216"/>
        <end position="529"/>
    </location>
</feature>
<name>A0A8T2QGZ5_CERRI</name>
<evidence type="ECO:0000256" key="1">
    <source>
        <dbReference type="ARBA" id="ARBA00004906"/>
    </source>
</evidence>
<dbReference type="InterPro" id="IPR027356">
    <property type="entry name" value="NPH3_dom"/>
</dbReference>
<evidence type="ECO:0000313" key="6">
    <source>
        <dbReference type="Proteomes" id="UP000825935"/>
    </source>
</evidence>
<dbReference type="InterPro" id="IPR011333">
    <property type="entry name" value="SKP1/BTB/POZ_sf"/>
</dbReference>
<dbReference type="OrthoDB" id="624345at2759"/>
<organism evidence="5 6">
    <name type="scientific">Ceratopteris richardii</name>
    <name type="common">Triangle waterfern</name>
    <dbReference type="NCBI Taxonomy" id="49495"/>
    <lineage>
        <taxon>Eukaryota</taxon>
        <taxon>Viridiplantae</taxon>
        <taxon>Streptophyta</taxon>
        <taxon>Embryophyta</taxon>
        <taxon>Tracheophyta</taxon>
        <taxon>Polypodiopsida</taxon>
        <taxon>Polypodiidae</taxon>
        <taxon>Polypodiales</taxon>
        <taxon>Pteridineae</taxon>
        <taxon>Pteridaceae</taxon>
        <taxon>Parkerioideae</taxon>
        <taxon>Ceratopteris</taxon>
    </lineage>
</organism>
<comment type="pathway">
    <text evidence="1">Protein modification; protein ubiquitination.</text>
</comment>
<keyword evidence="6" id="KW-1185">Reference proteome</keyword>
<dbReference type="PROSITE" id="PS51649">
    <property type="entry name" value="NPH3"/>
    <property type="match status" value="1"/>
</dbReference>
<sequence>MKYMKLGSKPDIFQTSNGVVTVFSELASDITFEVEGALLRLHKFPLLSKCSRLQKIVGDEAMEAVVHIDSIPGGFKAFEFCAKFCYGISITLNAYNVMIVRCAAEYLGMTENVEKGNLIFKLEVFLSSSIFKGWKDSIIALKTAKSLLPWSQELQIISRCIDSIASKTSVSPSKVDWSYTHTRKSSRRNGITSDTSPSQSVSESNHQSQRSNVPKDWWIEDICELDIDFFLKVIAAIKAKGRMSHKLIGEALCIYAYRWLPGVSKESTAVLGSDGKKTKSPSTQLVESSSAKHKLLLETIVSLLPNEKGTCSCSFLSRLLKAAMVLGVEDSVKLDLAKRIGLQLDEASLNDVLIPSLSYANDSLYDVDLVQRFVDDFFSQGQSPSSSPVGHRQQQVYEKRRSLSADHLDYLVRHANEASTASDTSKVKVAKLIDAYLAEIAKDSNLSLTKFIDLADSIPEFARPVHDGLYRAVDIFLKEHPDLTKSERKSLCRLMDCKKLSMHASMHAAQNERLPLRVVVQVLFFEQVRSATAGGLLISELPNNVKALLRQTESSSEEHNDDENVVQRSAHIQEEEWDSVHNGSTADKRSGLVNINQMGTIHSKSTRNSMPEHEVFALRQYKARNILSNSKRMLTRLLSVKHGSSAGSVKGSEISKSSGSSVSSVPSKVDAEHSTSAAAPKDIIRRSRNSVS</sequence>
<dbReference type="Gene3D" id="3.30.710.10">
    <property type="entry name" value="Potassium Channel Kv1.1, Chain A"/>
    <property type="match status" value="1"/>
</dbReference>
<evidence type="ECO:0000259" key="4">
    <source>
        <dbReference type="PROSITE" id="PS51649"/>
    </source>
</evidence>
<dbReference type="OMA" id="MISRCID"/>
<feature type="region of interest" description="Disordered" evidence="3">
    <location>
        <begin position="181"/>
        <end position="208"/>
    </location>
</feature>